<dbReference type="AlphaFoldDB" id="A0A194VIH9"/>
<feature type="compositionally biased region" description="Basic residues" evidence="1">
    <location>
        <begin position="421"/>
        <end position="435"/>
    </location>
</feature>
<dbReference type="InterPro" id="IPR011009">
    <property type="entry name" value="Kinase-like_dom_sf"/>
</dbReference>
<gene>
    <name evidence="3" type="ORF">VM1G_10412</name>
</gene>
<evidence type="ECO:0000259" key="2">
    <source>
        <dbReference type="PROSITE" id="PS50011"/>
    </source>
</evidence>
<dbReference type="InterPro" id="IPR008271">
    <property type="entry name" value="Ser/Thr_kinase_AS"/>
</dbReference>
<feature type="domain" description="Protein kinase" evidence="2">
    <location>
        <begin position="112"/>
        <end position="363"/>
    </location>
</feature>
<dbReference type="OrthoDB" id="4062651at2759"/>
<feature type="region of interest" description="Disordered" evidence="1">
    <location>
        <begin position="413"/>
        <end position="435"/>
    </location>
</feature>
<organism evidence="3 4">
    <name type="scientific">Cytospora mali</name>
    <name type="common">Apple Valsa canker fungus</name>
    <name type="synonym">Valsa mali</name>
    <dbReference type="NCBI Taxonomy" id="578113"/>
    <lineage>
        <taxon>Eukaryota</taxon>
        <taxon>Fungi</taxon>
        <taxon>Dikarya</taxon>
        <taxon>Ascomycota</taxon>
        <taxon>Pezizomycotina</taxon>
        <taxon>Sordariomycetes</taxon>
        <taxon>Sordariomycetidae</taxon>
        <taxon>Diaporthales</taxon>
        <taxon>Cytosporaceae</taxon>
        <taxon>Cytospora</taxon>
    </lineage>
</organism>
<evidence type="ECO:0000256" key="1">
    <source>
        <dbReference type="SAM" id="MobiDB-lite"/>
    </source>
</evidence>
<keyword evidence="4" id="KW-1185">Reference proteome</keyword>
<accession>A0A194VIH9</accession>
<dbReference type="PROSITE" id="PS50011">
    <property type="entry name" value="PROTEIN_KINASE_DOM"/>
    <property type="match status" value="1"/>
</dbReference>
<dbReference type="PROSITE" id="PS00108">
    <property type="entry name" value="PROTEIN_KINASE_ST"/>
    <property type="match status" value="1"/>
</dbReference>
<dbReference type="InterPro" id="IPR053235">
    <property type="entry name" value="Ser_Thr_kinase"/>
</dbReference>
<dbReference type="EMBL" id="KN796114">
    <property type="protein sequence ID" value="KUI63690.1"/>
    <property type="molecule type" value="Genomic_DNA"/>
</dbReference>
<dbReference type="InterPro" id="IPR000719">
    <property type="entry name" value="Prot_kinase_dom"/>
</dbReference>
<evidence type="ECO:0000313" key="4">
    <source>
        <dbReference type="Proteomes" id="UP000078559"/>
    </source>
</evidence>
<dbReference type="SMR" id="A0A194VIH9"/>
<dbReference type="GO" id="GO:0005737">
    <property type="term" value="C:cytoplasm"/>
    <property type="evidence" value="ECO:0007669"/>
    <property type="project" value="TreeGrafter"/>
</dbReference>
<keyword evidence="3" id="KW-0418">Kinase</keyword>
<sequence length="435" mass="49069">MFYDRSHSQTCQVYGENASPFEYARPSRKVVVLRTNNTIIGMGGVARDLFKFELIWHDEDPDDTQKINIGDAATLDGNPRLAQTVDETSTVLPSHQTRIHTPGLQQLRMRYQQIGTRIGTGQYGVVDKAIDLDSGKLMAVKTLRSTENQSAKLSQQTKREVENLSRISFPYIIDYLGSQDWDTPNPQIFMGLKDGSLEKLVRNGSYFSADDVFHHTLQALDYLATQDIVHRDVKPENILYVLGPDNKHQFQLGDFGFSNHVSMAQTFAGTPMFMAPEMLRGGSGTGYQTHKVDIWSLYVTMVWTLNINRFREEADNFTSVVQCQDAILLIASKVERLNFMAPMVRMDPENRASAAQMLVKAFGGNGLSTPRNMVRPLIADTAKAIGETPAVVIPTTTTRRPIRRIRSTKHMDMPANPFRVNKNKRYPPGRRPLKE</sequence>
<dbReference type="SMART" id="SM00220">
    <property type="entry name" value="S_TKc"/>
    <property type="match status" value="1"/>
</dbReference>
<dbReference type="SUPFAM" id="SSF56112">
    <property type="entry name" value="Protein kinase-like (PK-like)"/>
    <property type="match status" value="1"/>
</dbReference>
<dbReference type="PANTHER" id="PTHR24361">
    <property type="entry name" value="MITOGEN-ACTIVATED KINASE KINASE KINASE"/>
    <property type="match status" value="1"/>
</dbReference>
<evidence type="ECO:0000313" key="3">
    <source>
        <dbReference type="EMBL" id="KUI63690.1"/>
    </source>
</evidence>
<name>A0A194VIH9_CYTMA</name>
<protein>
    <submittedName>
        <fullName evidence="3">Mitogen-activated protein kinase kinase kinase YODA</fullName>
    </submittedName>
</protein>
<reference evidence="3" key="1">
    <citation type="submission" date="2014-12" db="EMBL/GenBank/DDBJ databases">
        <title>Genome Sequence of Valsa Canker Pathogens Uncovers a Specific Adaption of Colonization on Woody Bark.</title>
        <authorList>
            <person name="Yin Z."/>
            <person name="Liu H."/>
            <person name="Gao X."/>
            <person name="Li Z."/>
            <person name="Song N."/>
            <person name="Ke X."/>
            <person name="Dai Q."/>
            <person name="Wu Y."/>
            <person name="Sun Y."/>
            <person name="Xu J.-R."/>
            <person name="Kang Z.K."/>
            <person name="Wang L."/>
            <person name="Huang L."/>
        </authorList>
    </citation>
    <scope>NUCLEOTIDE SEQUENCE [LARGE SCALE GENOMIC DNA]</scope>
    <source>
        <strain evidence="3">03-8</strain>
    </source>
</reference>
<dbReference type="GO" id="GO:0004674">
    <property type="term" value="F:protein serine/threonine kinase activity"/>
    <property type="evidence" value="ECO:0007669"/>
    <property type="project" value="TreeGrafter"/>
</dbReference>
<dbReference type="Proteomes" id="UP000078559">
    <property type="component" value="Unassembled WGS sequence"/>
</dbReference>
<keyword evidence="3" id="KW-0808">Transferase</keyword>
<dbReference type="Gene3D" id="1.10.510.10">
    <property type="entry name" value="Transferase(Phosphotransferase) domain 1"/>
    <property type="match status" value="1"/>
</dbReference>
<dbReference type="Pfam" id="PF00069">
    <property type="entry name" value="Pkinase"/>
    <property type="match status" value="1"/>
</dbReference>
<proteinExistence type="predicted"/>
<dbReference type="GO" id="GO:0005524">
    <property type="term" value="F:ATP binding"/>
    <property type="evidence" value="ECO:0007669"/>
    <property type="project" value="InterPro"/>
</dbReference>